<dbReference type="SUPFAM" id="SSF52980">
    <property type="entry name" value="Restriction endonuclease-like"/>
    <property type="match status" value="1"/>
</dbReference>
<dbReference type="STRING" id="1254432.SCE1572_07060"/>
<protein>
    <recommendedName>
        <fullName evidence="3">Restriction endonuclease domain-containing protein</fullName>
    </recommendedName>
</protein>
<gene>
    <name evidence="1" type="ORF">SCE1572_07060</name>
</gene>
<dbReference type="RefSeq" id="WP_020733401.1">
    <property type="nucleotide sequence ID" value="NC_021658.1"/>
</dbReference>
<organism evidence="1 2">
    <name type="scientific">Sorangium cellulosum So0157-2</name>
    <dbReference type="NCBI Taxonomy" id="1254432"/>
    <lineage>
        <taxon>Bacteria</taxon>
        <taxon>Pseudomonadati</taxon>
        <taxon>Myxococcota</taxon>
        <taxon>Polyangia</taxon>
        <taxon>Polyangiales</taxon>
        <taxon>Polyangiaceae</taxon>
        <taxon>Sorangium</taxon>
    </lineage>
</organism>
<dbReference type="InterPro" id="IPR012296">
    <property type="entry name" value="Nuclease_put_TT1808"/>
</dbReference>
<dbReference type="EMBL" id="CP003969">
    <property type="protein sequence ID" value="AGP34280.1"/>
    <property type="molecule type" value="Genomic_DNA"/>
</dbReference>
<accession>S4XQZ1</accession>
<dbReference type="PATRIC" id="fig|1254432.3.peg.1574"/>
<evidence type="ECO:0008006" key="3">
    <source>
        <dbReference type="Google" id="ProtNLM"/>
    </source>
</evidence>
<dbReference type="InterPro" id="IPR011335">
    <property type="entry name" value="Restrct_endonuc-II-like"/>
</dbReference>
<dbReference type="Proteomes" id="UP000014803">
    <property type="component" value="Chromosome"/>
</dbReference>
<dbReference type="KEGG" id="scu:SCE1572_07060"/>
<evidence type="ECO:0000313" key="1">
    <source>
        <dbReference type="EMBL" id="AGP34280.1"/>
    </source>
</evidence>
<sequence>MPTAAQNPHPATLADLLAIPEEQRFHEIVDGELMQKAVPSFEHGDA</sequence>
<name>S4XQZ1_SORCE</name>
<dbReference type="Gene3D" id="3.90.1570.10">
    <property type="entry name" value="tt1808, chain A"/>
    <property type="match status" value="1"/>
</dbReference>
<proteinExistence type="predicted"/>
<reference evidence="1 2" key="1">
    <citation type="journal article" date="2013" name="Sci. Rep.">
        <title>Extraordinary expansion of a Sorangium cellulosum genome from an alkaline milieu.</title>
        <authorList>
            <person name="Han K."/>
            <person name="Li Z.F."/>
            <person name="Peng R."/>
            <person name="Zhu L.P."/>
            <person name="Zhou T."/>
            <person name="Wang L.G."/>
            <person name="Li S.G."/>
            <person name="Zhang X.B."/>
            <person name="Hu W."/>
            <person name="Wu Z.H."/>
            <person name="Qin N."/>
            <person name="Li Y.Z."/>
        </authorList>
    </citation>
    <scope>NUCLEOTIDE SEQUENCE [LARGE SCALE GENOMIC DNA]</scope>
    <source>
        <strain evidence="1 2">So0157-2</strain>
    </source>
</reference>
<dbReference type="HOGENOM" id="CLU_3189119_0_0_7"/>
<evidence type="ECO:0000313" key="2">
    <source>
        <dbReference type="Proteomes" id="UP000014803"/>
    </source>
</evidence>
<dbReference type="AlphaFoldDB" id="S4XQZ1"/>